<sequence>MADSLGSVMLPSMKRRQKNLCQEGLIPGRRPYYLDQNSIGQRMLANLGWSQGKGLGKNENGITVPVTNKFKLDTMGVGFTGVRDDLWTQHDADFNDLLQRLNGEEDVPADTEIDPKSQLQSLEQKSKNSRVRVHYNKFTRGKDLSRANEKDLASIFGKRAVADKPVEPLENDSSQNDSDDDSQTARPILGLSTIKASVSMHEYFQEKMKQKKLSNGSGHCNGPLATTEKEAEKDPAADEEHSSAGTEKRKTKKNRKNGNEIEEVEEEQLSADKDKCKTKKSKKKCSEIEESEQVVPVEDTASEEVSHKKSKRKREKMEQPVNTMEEVPLEAENTVKKKKKSQKQIADPEPDETPEVVQVEHVVEVSR</sequence>
<proteinExistence type="predicted"/>
<feature type="compositionally biased region" description="Acidic residues" evidence="1">
    <location>
        <begin position="260"/>
        <end position="269"/>
    </location>
</feature>
<dbReference type="PANTHER" id="PTHR23149">
    <property type="entry name" value="G PATCH DOMAIN CONTAINING PROTEIN"/>
    <property type="match status" value="1"/>
</dbReference>
<evidence type="ECO:0000256" key="1">
    <source>
        <dbReference type="SAM" id="MobiDB-lite"/>
    </source>
</evidence>
<evidence type="ECO:0000313" key="3">
    <source>
        <dbReference type="EnsemblMetazoa" id="AFUN006552-PA"/>
    </source>
</evidence>
<accession>A0A182RJY4</accession>
<name>A0A182RJY4_ANOFN</name>
<dbReference type="AlphaFoldDB" id="A0A182RJY4"/>
<feature type="domain" description="G-patch" evidence="2">
    <location>
        <begin position="36"/>
        <end position="82"/>
    </location>
</feature>
<dbReference type="GO" id="GO:0003676">
    <property type="term" value="F:nucleic acid binding"/>
    <property type="evidence" value="ECO:0007669"/>
    <property type="project" value="InterPro"/>
</dbReference>
<dbReference type="Pfam" id="PF01585">
    <property type="entry name" value="G-patch"/>
    <property type="match status" value="1"/>
</dbReference>
<dbReference type="STRING" id="62324.A0A182RJY4"/>
<dbReference type="VEuPathDB" id="VectorBase:AFUN006552"/>
<dbReference type="GO" id="GO:0005730">
    <property type="term" value="C:nucleolus"/>
    <property type="evidence" value="ECO:0007669"/>
    <property type="project" value="TreeGrafter"/>
</dbReference>
<feature type="region of interest" description="Disordered" evidence="1">
    <location>
        <begin position="163"/>
        <end position="185"/>
    </location>
</feature>
<protein>
    <submittedName>
        <fullName evidence="3">G-patch domain-containing protein</fullName>
    </submittedName>
</protein>
<dbReference type="PANTHER" id="PTHR23149:SF27">
    <property type="entry name" value="PIN2_TERF1-INTERACTING TELOMERASE INHIBITOR 1"/>
    <property type="match status" value="1"/>
</dbReference>
<reference evidence="3" key="1">
    <citation type="submission" date="2020-05" db="UniProtKB">
        <authorList>
            <consortium name="EnsemblMetazoa"/>
        </authorList>
    </citation>
    <scope>IDENTIFICATION</scope>
    <source>
        <strain evidence="3">FUMOZ</strain>
    </source>
</reference>
<dbReference type="VEuPathDB" id="VectorBase:AFUN2_004692"/>
<organism evidence="3">
    <name type="scientific">Anopheles funestus</name>
    <name type="common">African malaria mosquito</name>
    <dbReference type="NCBI Taxonomy" id="62324"/>
    <lineage>
        <taxon>Eukaryota</taxon>
        <taxon>Metazoa</taxon>
        <taxon>Ecdysozoa</taxon>
        <taxon>Arthropoda</taxon>
        <taxon>Hexapoda</taxon>
        <taxon>Insecta</taxon>
        <taxon>Pterygota</taxon>
        <taxon>Neoptera</taxon>
        <taxon>Endopterygota</taxon>
        <taxon>Diptera</taxon>
        <taxon>Nematocera</taxon>
        <taxon>Culicoidea</taxon>
        <taxon>Culicidae</taxon>
        <taxon>Anophelinae</taxon>
        <taxon>Anopheles</taxon>
    </lineage>
</organism>
<dbReference type="InterPro" id="IPR050656">
    <property type="entry name" value="PINX1"/>
</dbReference>
<feature type="region of interest" description="Disordered" evidence="1">
    <location>
        <begin position="107"/>
        <end position="128"/>
    </location>
</feature>
<dbReference type="GO" id="GO:0010521">
    <property type="term" value="F:telomerase inhibitor activity"/>
    <property type="evidence" value="ECO:0007669"/>
    <property type="project" value="TreeGrafter"/>
</dbReference>
<dbReference type="EnsemblMetazoa" id="AFUN006552-RA">
    <property type="protein sequence ID" value="AFUN006552-PA"/>
    <property type="gene ID" value="AFUN006552"/>
</dbReference>
<dbReference type="PROSITE" id="PS50174">
    <property type="entry name" value="G_PATCH"/>
    <property type="match status" value="1"/>
</dbReference>
<dbReference type="InterPro" id="IPR000467">
    <property type="entry name" value="G_patch_dom"/>
</dbReference>
<feature type="compositionally biased region" description="Basic and acidic residues" evidence="1">
    <location>
        <begin position="227"/>
        <end position="248"/>
    </location>
</feature>
<evidence type="ECO:0000259" key="2">
    <source>
        <dbReference type="PROSITE" id="PS50174"/>
    </source>
</evidence>
<feature type="region of interest" description="Disordered" evidence="1">
    <location>
        <begin position="208"/>
        <end position="355"/>
    </location>
</feature>
<dbReference type="SMART" id="SM00443">
    <property type="entry name" value="G_patch"/>
    <property type="match status" value="1"/>
</dbReference>